<dbReference type="eggNOG" id="COG0860">
    <property type="taxonomic scope" value="Bacteria"/>
</dbReference>
<feature type="domain" description="MurNAc-LAA" evidence="1">
    <location>
        <begin position="133"/>
        <end position="242"/>
    </location>
</feature>
<gene>
    <name evidence="2" type="ORF">FC40_GL000809</name>
</gene>
<comment type="caution">
    <text evidence="2">The sequence shown here is derived from an EMBL/GenBank/DDBJ whole genome shotgun (WGS) entry which is preliminary data.</text>
</comment>
<dbReference type="CDD" id="cd02696">
    <property type="entry name" value="MurNAc-LAA"/>
    <property type="match status" value="1"/>
</dbReference>
<organism evidence="2 3">
    <name type="scientific">Ligilactobacillus hayakitensis DSM 18933 = JCM 14209</name>
    <dbReference type="NCBI Taxonomy" id="1423755"/>
    <lineage>
        <taxon>Bacteria</taxon>
        <taxon>Bacillati</taxon>
        <taxon>Bacillota</taxon>
        <taxon>Bacilli</taxon>
        <taxon>Lactobacillales</taxon>
        <taxon>Lactobacillaceae</taxon>
        <taxon>Ligilactobacillus</taxon>
    </lineage>
</organism>
<dbReference type="PATRIC" id="fig|1423755.3.peg.863"/>
<protein>
    <submittedName>
        <fullName evidence="2">N-acetylmuramoyl-L-alanine amidase</fullName>
    </submittedName>
</protein>
<dbReference type="SMART" id="SM00646">
    <property type="entry name" value="Ami_3"/>
    <property type="match status" value="1"/>
</dbReference>
<keyword evidence="3" id="KW-1185">Reference proteome</keyword>
<proteinExistence type="predicted"/>
<evidence type="ECO:0000259" key="1">
    <source>
        <dbReference type="SMART" id="SM00646"/>
    </source>
</evidence>
<dbReference type="GO" id="GO:0009253">
    <property type="term" value="P:peptidoglycan catabolic process"/>
    <property type="evidence" value="ECO:0007669"/>
    <property type="project" value="InterPro"/>
</dbReference>
<dbReference type="STRING" id="1423755.FC40_GL000809"/>
<dbReference type="Gene3D" id="3.40.630.40">
    <property type="entry name" value="Zn-dependent exopeptidases"/>
    <property type="match status" value="1"/>
</dbReference>
<dbReference type="Gene3D" id="2.30.30.40">
    <property type="entry name" value="SH3 Domains"/>
    <property type="match status" value="1"/>
</dbReference>
<evidence type="ECO:0000313" key="2">
    <source>
        <dbReference type="EMBL" id="KRM19020.1"/>
    </source>
</evidence>
<reference evidence="2 3" key="1">
    <citation type="journal article" date="2015" name="Genome Announc.">
        <title>Expanding the biotechnology potential of lactobacilli through comparative genomics of 213 strains and associated genera.</title>
        <authorList>
            <person name="Sun Z."/>
            <person name="Harris H.M."/>
            <person name="McCann A."/>
            <person name="Guo C."/>
            <person name="Argimon S."/>
            <person name="Zhang W."/>
            <person name="Yang X."/>
            <person name="Jeffery I.B."/>
            <person name="Cooney J.C."/>
            <person name="Kagawa T.F."/>
            <person name="Liu W."/>
            <person name="Song Y."/>
            <person name="Salvetti E."/>
            <person name="Wrobel A."/>
            <person name="Rasinkangas P."/>
            <person name="Parkhill J."/>
            <person name="Rea M.C."/>
            <person name="O'Sullivan O."/>
            <person name="Ritari J."/>
            <person name="Douillard F.P."/>
            <person name="Paul Ross R."/>
            <person name="Yang R."/>
            <person name="Briner A.E."/>
            <person name="Felis G.E."/>
            <person name="de Vos W.M."/>
            <person name="Barrangou R."/>
            <person name="Klaenhammer T.R."/>
            <person name="Caufield P.W."/>
            <person name="Cui Y."/>
            <person name="Zhang H."/>
            <person name="O'Toole P.W."/>
        </authorList>
    </citation>
    <scope>NUCLEOTIDE SEQUENCE [LARGE SCALE GENOMIC DNA]</scope>
    <source>
        <strain evidence="2 3">DSM 18933</strain>
    </source>
</reference>
<dbReference type="InterPro" id="IPR050695">
    <property type="entry name" value="N-acetylmuramoyl_amidase_3"/>
</dbReference>
<dbReference type="InterPro" id="IPR002508">
    <property type="entry name" value="MurNAc-LAA_cat"/>
</dbReference>
<name>A0A0R1WXL1_9LACO</name>
<accession>A0A0R1WXL1</accession>
<dbReference type="PANTHER" id="PTHR30404">
    <property type="entry name" value="N-ACETYLMURAMOYL-L-ALANINE AMIDASE"/>
    <property type="match status" value="1"/>
</dbReference>
<sequence>MSKEVIVSRFANLYPSASLEEHKLSTLKQGDRVKVLDTKFHFKQVKTDQGQIGWVGDWNFKNQNNITSLSNATIVIDPGHGGNDAGALSIEGKEEKKYTLKYAKELEQKLKKAGANVYMTRTQDKYVGLKPRPTLGEKKHADAFISIHFDSSPDENIASGYTTYYYHKKTSLKLANSINSQFKYLGIKNRGVEFGDFLVIRENKIPAVLLEMGYINSERDFDQIPSQEYINNVTTDIVKGLKNYFKSN</sequence>
<dbReference type="PANTHER" id="PTHR30404:SF7">
    <property type="entry name" value="CELL WALL AMIDASE LYTH-RELATED"/>
    <property type="match status" value="1"/>
</dbReference>
<dbReference type="GO" id="GO:0008745">
    <property type="term" value="F:N-acetylmuramoyl-L-alanine amidase activity"/>
    <property type="evidence" value="ECO:0007669"/>
    <property type="project" value="InterPro"/>
</dbReference>
<dbReference type="AlphaFoldDB" id="A0A0R1WXL1"/>
<dbReference type="EMBL" id="AZGD01000090">
    <property type="protein sequence ID" value="KRM19020.1"/>
    <property type="molecule type" value="Genomic_DNA"/>
</dbReference>
<dbReference type="SUPFAM" id="SSF53187">
    <property type="entry name" value="Zn-dependent exopeptidases"/>
    <property type="match status" value="1"/>
</dbReference>
<dbReference type="GO" id="GO:0030288">
    <property type="term" value="C:outer membrane-bounded periplasmic space"/>
    <property type="evidence" value="ECO:0007669"/>
    <property type="project" value="TreeGrafter"/>
</dbReference>
<dbReference type="Proteomes" id="UP000051054">
    <property type="component" value="Unassembled WGS sequence"/>
</dbReference>
<evidence type="ECO:0000313" key="3">
    <source>
        <dbReference type="Proteomes" id="UP000051054"/>
    </source>
</evidence>
<dbReference type="Pfam" id="PF01520">
    <property type="entry name" value="Amidase_3"/>
    <property type="match status" value="1"/>
</dbReference>